<gene>
    <name evidence="8" type="ORF">IAD22_03010</name>
</gene>
<dbReference type="GO" id="GO:0016740">
    <property type="term" value="F:transferase activity"/>
    <property type="evidence" value="ECO:0007669"/>
    <property type="project" value="UniProtKB-KW"/>
</dbReference>
<keyword evidence="3" id="KW-0808">Transferase</keyword>
<evidence type="ECO:0000259" key="7">
    <source>
        <dbReference type="Pfam" id="PF16822"/>
    </source>
</evidence>
<dbReference type="AlphaFoldDB" id="A0A9D1LXQ6"/>
<keyword evidence="4" id="KW-0732">Signal</keyword>
<evidence type="ECO:0000313" key="9">
    <source>
        <dbReference type="Proteomes" id="UP000824118"/>
    </source>
</evidence>
<reference evidence="8" key="1">
    <citation type="submission" date="2020-10" db="EMBL/GenBank/DDBJ databases">
        <authorList>
            <person name="Gilroy R."/>
        </authorList>
    </citation>
    <scope>NUCLEOTIDE SEQUENCE</scope>
    <source>
        <strain evidence="8">ChiGjej1B1-1684</strain>
    </source>
</reference>
<organism evidence="8 9">
    <name type="scientific">Candidatus Limousia pullorum</name>
    <dbReference type="NCBI Taxonomy" id="2840860"/>
    <lineage>
        <taxon>Bacteria</taxon>
        <taxon>Bacillati</taxon>
        <taxon>Bacillota</taxon>
        <taxon>Clostridia</taxon>
        <taxon>Eubacteriales</taxon>
        <taxon>Oscillospiraceae</taxon>
        <taxon>Oscillospiraceae incertae sedis</taxon>
        <taxon>Candidatus Limousia</taxon>
    </lineage>
</organism>
<evidence type="ECO:0000256" key="5">
    <source>
        <dbReference type="ARBA" id="ARBA00022764"/>
    </source>
</evidence>
<keyword evidence="6" id="KW-0016">Alginate biosynthesis</keyword>
<evidence type="ECO:0000256" key="4">
    <source>
        <dbReference type="ARBA" id="ARBA00022729"/>
    </source>
</evidence>
<accession>A0A9D1LXQ6</accession>
<feature type="domain" description="AlgX/AlgJ SGNH hydrolase-like" evidence="7">
    <location>
        <begin position="2"/>
        <end position="106"/>
    </location>
</feature>
<dbReference type="InterPro" id="IPR031811">
    <property type="entry name" value="ALGX/ALGJ_SGNH-like"/>
</dbReference>
<sequence>LFVLNPAKPAVLTEYIPSGINYDRSWMDEFFDALDERGIRYLDNTVTLREKTEEGEVVFNQKYDANHWNDLGAYCGTNAILQELQEDFPKLELNDIEDFTVSEVLQTSLPVSQFPIDELVPEIEIDLDEVINKTKLFEDELEIDPSYKAFGYYENPEKIQEGSPSALVFQGSYMNNYGYKYLENAFGEYVYVHDYQNVFDLDYYFNIFKPDCVIFEMAEYTFSDIYFEYDKMMELDMNPTISEIESWGLSEDWQVLDTEDIYVENKEELTRIFWDTDDVFQYVWVTLDGEEYDMIETETGYELTLLTENYNSDMNIEITAYDGSSIIIYQ</sequence>
<dbReference type="GO" id="GO:0042597">
    <property type="term" value="C:periplasmic space"/>
    <property type="evidence" value="ECO:0007669"/>
    <property type="project" value="UniProtKB-SubCell"/>
</dbReference>
<dbReference type="EMBL" id="DVNG01000040">
    <property type="protein sequence ID" value="HIU49968.1"/>
    <property type="molecule type" value="Genomic_DNA"/>
</dbReference>
<reference evidence="8" key="2">
    <citation type="journal article" date="2021" name="PeerJ">
        <title>Extensive microbial diversity within the chicken gut microbiome revealed by metagenomics and culture.</title>
        <authorList>
            <person name="Gilroy R."/>
            <person name="Ravi A."/>
            <person name="Getino M."/>
            <person name="Pursley I."/>
            <person name="Horton D.L."/>
            <person name="Alikhan N.F."/>
            <person name="Baker D."/>
            <person name="Gharbi K."/>
            <person name="Hall N."/>
            <person name="Watson M."/>
            <person name="Adriaenssens E.M."/>
            <person name="Foster-Nyarko E."/>
            <person name="Jarju S."/>
            <person name="Secka A."/>
            <person name="Antonio M."/>
            <person name="Oren A."/>
            <person name="Chaudhuri R.R."/>
            <person name="La Ragione R."/>
            <person name="Hildebrand F."/>
            <person name="Pallen M.J."/>
        </authorList>
    </citation>
    <scope>NUCLEOTIDE SEQUENCE</scope>
    <source>
        <strain evidence="8">ChiGjej1B1-1684</strain>
    </source>
</reference>
<protein>
    <recommendedName>
        <fullName evidence="7">AlgX/AlgJ SGNH hydrolase-like domain-containing protein</fullName>
    </recommendedName>
</protein>
<proteinExistence type="predicted"/>
<evidence type="ECO:0000256" key="3">
    <source>
        <dbReference type="ARBA" id="ARBA00022679"/>
    </source>
</evidence>
<dbReference type="GO" id="GO:0042121">
    <property type="term" value="P:alginic acid biosynthetic process"/>
    <property type="evidence" value="ECO:0007669"/>
    <property type="project" value="UniProtKB-KW"/>
</dbReference>
<evidence type="ECO:0000256" key="6">
    <source>
        <dbReference type="ARBA" id="ARBA00022841"/>
    </source>
</evidence>
<name>A0A9D1LXQ6_9FIRM</name>
<keyword evidence="5" id="KW-0574">Periplasm</keyword>
<dbReference type="Proteomes" id="UP000824118">
    <property type="component" value="Unassembled WGS sequence"/>
</dbReference>
<comment type="caution">
    <text evidence="8">The sequence shown here is derived from an EMBL/GenBank/DDBJ whole genome shotgun (WGS) entry which is preliminary data.</text>
</comment>
<dbReference type="Pfam" id="PF16822">
    <property type="entry name" value="ALGX"/>
    <property type="match status" value="1"/>
</dbReference>
<comment type="pathway">
    <text evidence="2">Glycan biosynthesis; alginate biosynthesis.</text>
</comment>
<evidence type="ECO:0000256" key="2">
    <source>
        <dbReference type="ARBA" id="ARBA00005182"/>
    </source>
</evidence>
<comment type="subcellular location">
    <subcellularLocation>
        <location evidence="1">Periplasm</location>
    </subcellularLocation>
</comment>
<evidence type="ECO:0000256" key="1">
    <source>
        <dbReference type="ARBA" id="ARBA00004418"/>
    </source>
</evidence>
<feature type="non-terminal residue" evidence="8">
    <location>
        <position position="1"/>
    </location>
</feature>
<evidence type="ECO:0000313" key="8">
    <source>
        <dbReference type="EMBL" id="HIU49968.1"/>
    </source>
</evidence>